<sequence length="99" mass="11103">MAQTKEASSSQISNIIKNQIYSYTNILYLRMWNICKCGSACQCGTNCAHIKDINNTTNTTQQQFMNTQMKLPLVVLVIATMEVLVLVPVPKALVNVNFF</sequence>
<comment type="similarity">
    <text evidence="1">Belongs to the metallothionein superfamily. Type 15 family.</text>
</comment>
<dbReference type="EMBL" id="CAJVQB010000271">
    <property type="protein sequence ID" value="CAG8479039.1"/>
    <property type="molecule type" value="Genomic_DNA"/>
</dbReference>
<dbReference type="Pfam" id="PF01439">
    <property type="entry name" value="Metallothio_2"/>
    <property type="match status" value="1"/>
</dbReference>
<name>A0ABM8VYI3_GIGMA</name>
<dbReference type="Proteomes" id="UP000789901">
    <property type="component" value="Unassembled WGS sequence"/>
</dbReference>
<comment type="caution">
    <text evidence="4">The sequence shown here is derived from an EMBL/GenBank/DDBJ whole genome shotgun (WGS) entry which is preliminary data.</text>
</comment>
<evidence type="ECO:0000313" key="4">
    <source>
        <dbReference type="EMBL" id="CAG8479039.1"/>
    </source>
</evidence>
<accession>A0ABM8VYI3</accession>
<keyword evidence="3" id="KW-0812">Transmembrane</keyword>
<gene>
    <name evidence="4" type="ORF">GMARGA_LOCUS1148</name>
</gene>
<feature type="transmembrane region" description="Helical" evidence="3">
    <location>
        <begin position="71"/>
        <end position="89"/>
    </location>
</feature>
<evidence type="ECO:0000313" key="5">
    <source>
        <dbReference type="Proteomes" id="UP000789901"/>
    </source>
</evidence>
<proteinExistence type="inferred from homology"/>
<keyword evidence="5" id="KW-1185">Reference proteome</keyword>
<evidence type="ECO:0000256" key="1">
    <source>
        <dbReference type="ARBA" id="ARBA00005802"/>
    </source>
</evidence>
<keyword evidence="3" id="KW-0472">Membrane</keyword>
<keyword evidence="3" id="KW-1133">Transmembrane helix</keyword>
<evidence type="ECO:0000256" key="3">
    <source>
        <dbReference type="SAM" id="Phobius"/>
    </source>
</evidence>
<evidence type="ECO:0000256" key="2">
    <source>
        <dbReference type="ARBA" id="ARBA00022723"/>
    </source>
</evidence>
<dbReference type="InterPro" id="IPR000347">
    <property type="entry name" value="Metalthion_15p"/>
</dbReference>
<reference evidence="4 5" key="1">
    <citation type="submission" date="2021-06" db="EMBL/GenBank/DDBJ databases">
        <authorList>
            <person name="Kallberg Y."/>
            <person name="Tangrot J."/>
            <person name="Rosling A."/>
        </authorList>
    </citation>
    <scope>NUCLEOTIDE SEQUENCE [LARGE SCALE GENOMIC DNA]</scope>
    <source>
        <strain evidence="4 5">120-4 pot B 10/14</strain>
    </source>
</reference>
<organism evidence="4 5">
    <name type="scientific">Gigaspora margarita</name>
    <dbReference type="NCBI Taxonomy" id="4874"/>
    <lineage>
        <taxon>Eukaryota</taxon>
        <taxon>Fungi</taxon>
        <taxon>Fungi incertae sedis</taxon>
        <taxon>Mucoromycota</taxon>
        <taxon>Glomeromycotina</taxon>
        <taxon>Glomeromycetes</taxon>
        <taxon>Diversisporales</taxon>
        <taxon>Gigasporaceae</taxon>
        <taxon>Gigaspora</taxon>
    </lineage>
</organism>
<protein>
    <submittedName>
        <fullName evidence="4">18525_t:CDS:1</fullName>
    </submittedName>
</protein>
<keyword evidence="2" id="KW-0479">Metal-binding</keyword>